<comment type="caution">
    <text evidence="2">The sequence shown here is derived from an EMBL/GenBank/DDBJ whole genome shotgun (WGS) entry which is preliminary data.</text>
</comment>
<feature type="non-terminal residue" evidence="2">
    <location>
        <position position="1"/>
    </location>
</feature>
<keyword evidence="3" id="KW-1185">Reference proteome</keyword>
<dbReference type="Proteomes" id="UP001314170">
    <property type="component" value="Unassembled WGS sequence"/>
</dbReference>
<reference evidence="2 3" key="1">
    <citation type="submission" date="2024-01" db="EMBL/GenBank/DDBJ databases">
        <authorList>
            <person name="Waweru B."/>
        </authorList>
    </citation>
    <scope>NUCLEOTIDE SEQUENCE [LARGE SCALE GENOMIC DNA]</scope>
</reference>
<name>A0AAV1S878_9ROSI</name>
<evidence type="ECO:0000256" key="1">
    <source>
        <dbReference type="SAM" id="MobiDB-lite"/>
    </source>
</evidence>
<proteinExistence type="predicted"/>
<accession>A0AAV1S878</accession>
<protein>
    <submittedName>
        <fullName evidence="2">Uncharacterized protein</fullName>
    </submittedName>
</protein>
<evidence type="ECO:0000313" key="2">
    <source>
        <dbReference type="EMBL" id="CAK7346327.1"/>
    </source>
</evidence>
<feature type="region of interest" description="Disordered" evidence="1">
    <location>
        <begin position="40"/>
        <end position="68"/>
    </location>
</feature>
<organism evidence="2 3">
    <name type="scientific">Dovyalis caffra</name>
    <dbReference type="NCBI Taxonomy" id="77055"/>
    <lineage>
        <taxon>Eukaryota</taxon>
        <taxon>Viridiplantae</taxon>
        <taxon>Streptophyta</taxon>
        <taxon>Embryophyta</taxon>
        <taxon>Tracheophyta</taxon>
        <taxon>Spermatophyta</taxon>
        <taxon>Magnoliopsida</taxon>
        <taxon>eudicotyledons</taxon>
        <taxon>Gunneridae</taxon>
        <taxon>Pentapetalae</taxon>
        <taxon>rosids</taxon>
        <taxon>fabids</taxon>
        <taxon>Malpighiales</taxon>
        <taxon>Salicaceae</taxon>
        <taxon>Flacourtieae</taxon>
        <taxon>Dovyalis</taxon>
    </lineage>
</organism>
<evidence type="ECO:0000313" key="3">
    <source>
        <dbReference type="Proteomes" id="UP001314170"/>
    </source>
</evidence>
<gene>
    <name evidence="2" type="ORF">DCAF_LOCUS19003</name>
</gene>
<sequence length="68" mass="7578">VSIRVLLVFDQMDKTYGLELEPYFCELHVKTQPIAFQTTTTANGKVSRERPNGLSTLKSPLSKLAHGT</sequence>
<dbReference type="AlphaFoldDB" id="A0AAV1S878"/>
<dbReference type="EMBL" id="CAWUPB010001173">
    <property type="protein sequence ID" value="CAK7346327.1"/>
    <property type="molecule type" value="Genomic_DNA"/>
</dbReference>